<evidence type="ECO:0000313" key="2">
    <source>
        <dbReference type="Proteomes" id="UP000294530"/>
    </source>
</evidence>
<accession>A0A976FEE1</accession>
<dbReference type="Proteomes" id="UP000294530">
    <property type="component" value="Unassembled WGS sequence"/>
</dbReference>
<dbReference type="KEGG" id="blac:94344007"/>
<dbReference type="EMBL" id="SHOA02000219">
    <property type="protein sequence ID" value="TDH65228.1"/>
    <property type="molecule type" value="Genomic_DNA"/>
</dbReference>
<proteinExistence type="predicted"/>
<dbReference type="AlphaFoldDB" id="A0A976FEE1"/>
<comment type="caution">
    <text evidence="1">The sequence shown here is derived from an EMBL/GenBank/DDBJ whole genome shotgun (WGS) entry which is preliminary data.</text>
</comment>
<dbReference type="RefSeq" id="XP_067814727.1">
    <property type="nucleotide sequence ID" value="XM_067958336.1"/>
</dbReference>
<reference evidence="1 2" key="1">
    <citation type="journal article" date="2021" name="Genome Biol.">
        <title>AFLAP: assembly-free linkage analysis pipeline using k-mers from genome sequencing data.</title>
        <authorList>
            <person name="Fletcher K."/>
            <person name="Zhang L."/>
            <person name="Gil J."/>
            <person name="Han R."/>
            <person name="Cavanaugh K."/>
            <person name="Michelmore R."/>
        </authorList>
    </citation>
    <scope>NUCLEOTIDE SEQUENCE [LARGE SCALE GENOMIC DNA]</scope>
    <source>
        <strain evidence="1 2">SF5</strain>
    </source>
</reference>
<organism evidence="1 2">
    <name type="scientific">Bremia lactucae</name>
    <name type="common">Lettuce downy mildew</name>
    <dbReference type="NCBI Taxonomy" id="4779"/>
    <lineage>
        <taxon>Eukaryota</taxon>
        <taxon>Sar</taxon>
        <taxon>Stramenopiles</taxon>
        <taxon>Oomycota</taxon>
        <taxon>Peronosporomycetes</taxon>
        <taxon>Peronosporales</taxon>
        <taxon>Peronosporaceae</taxon>
        <taxon>Bremia</taxon>
    </lineage>
</organism>
<name>A0A976FEE1_BRELC</name>
<dbReference type="GeneID" id="94344007"/>
<keyword evidence="2" id="KW-1185">Reference proteome</keyword>
<protein>
    <submittedName>
        <fullName evidence="1">Uncharacterized protein</fullName>
    </submittedName>
</protein>
<sequence>MPQLIDFDGLNVNQTIAVGNTDSNLMRERDVLEAVCDTDNDILEFDVMTVKLTATTVAALKRNSLFQRRPVKATTAAGVSSMKNLSSQS</sequence>
<gene>
    <name evidence="1" type="ORF">CCR75_000228</name>
</gene>
<evidence type="ECO:0000313" key="1">
    <source>
        <dbReference type="EMBL" id="TDH65228.1"/>
    </source>
</evidence>